<dbReference type="Gene3D" id="3.30.70.270">
    <property type="match status" value="2"/>
</dbReference>
<name>A0A392Q608_9FABA</name>
<dbReference type="InterPro" id="IPR041577">
    <property type="entry name" value="RT_RNaseH_2"/>
</dbReference>
<dbReference type="EMBL" id="LXQA010116779">
    <property type="protein sequence ID" value="MCI19833.1"/>
    <property type="molecule type" value="Genomic_DNA"/>
</dbReference>
<dbReference type="SUPFAM" id="SSF56672">
    <property type="entry name" value="DNA/RNA polymerases"/>
    <property type="match status" value="1"/>
</dbReference>
<proteinExistence type="predicted"/>
<comment type="caution">
    <text evidence="2">The sequence shown here is derived from an EMBL/GenBank/DDBJ whole genome shotgun (WGS) entry which is preliminary data.</text>
</comment>
<dbReference type="FunFam" id="3.30.70.270:FF:000020">
    <property type="entry name" value="Transposon Tf2-6 polyprotein-like Protein"/>
    <property type="match status" value="1"/>
</dbReference>
<dbReference type="CDD" id="cd01647">
    <property type="entry name" value="RT_LTR"/>
    <property type="match status" value="1"/>
</dbReference>
<dbReference type="PROSITE" id="PS50878">
    <property type="entry name" value="RT_POL"/>
    <property type="match status" value="1"/>
</dbReference>
<organism evidence="2 3">
    <name type="scientific">Trifolium medium</name>
    <dbReference type="NCBI Taxonomy" id="97028"/>
    <lineage>
        <taxon>Eukaryota</taxon>
        <taxon>Viridiplantae</taxon>
        <taxon>Streptophyta</taxon>
        <taxon>Embryophyta</taxon>
        <taxon>Tracheophyta</taxon>
        <taxon>Spermatophyta</taxon>
        <taxon>Magnoliopsida</taxon>
        <taxon>eudicotyledons</taxon>
        <taxon>Gunneridae</taxon>
        <taxon>Pentapetalae</taxon>
        <taxon>rosids</taxon>
        <taxon>fabids</taxon>
        <taxon>Fabales</taxon>
        <taxon>Fabaceae</taxon>
        <taxon>Papilionoideae</taxon>
        <taxon>50 kb inversion clade</taxon>
        <taxon>NPAAA clade</taxon>
        <taxon>Hologalegina</taxon>
        <taxon>IRL clade</taxon>
        <taxon>Trifolieae</taxon>
        <taxon>Trifolium</taxon>
    </lineage>
</organism>
<dbReference type="InterPro" id="IPR000477">
    <property type="entry name" value="RT_dom"/>
</dbReference>
<sequence length="212" mass="23790">NAPATFQATMNEIFRPLLRKTMIVFFDDVLVFSPTLDLHLKHLEQVFQILSQQQFQLKGSKCAFCQPQISYLGHIVTAGTVAPDPLKIQAIMDWPPPKTVKGLRGFLGLSGFYRKFVRGYATMALPLTNLLRKDAFKWTQEEQDALDTLKQALATAPVLVLPNFKEPFVVQTDASGKAMGAVLLQGYHPIAYFSKVFCPRMANASAYLRELH</sequence>
<dbReference type="Proteomes" id="UP000265520">
    <property type="component" value="Unassembled WGS sequence"/>
</dbReference>
<dbReference type="Pfam" id="PF17919">
    <property type="entry name" value="RT_RNaseH_2"/>
    <property type="match status" value="1"/>
</dbReference>
<reference evidence="2 3" key="1">
    <citation type="journal article" date="2018" name="Front. Plant Sci.">
        <title>Red Clover (Trifolium pratense) and Zigzag Clover (T. medium) - A Picture of Genomic Similarities and Differences.</title>
        <authorList>
            <person name="Dluhosova J."/>
            <person name="Istvanek J."/>
            <person name="Nedelnik J."/>
            <person name="Repkova J."/>
        </authorList>
    </citation>
    <scope>NUCLEOTIDE SEQUENCE [LARGE SCALE GENOMIC DNA]</scope>
    <source>
        <strain evidence="3">cv. 10/8</strain>
        <tissue evidence="2">Leaf</tissue>
    </source>
</reference>
<accession>A0A392Q608</accession>
<dbReference type="InterPro" id="IPR043128">
    <property type="entry name" value="Rev_trsase/Diguanyl_cyclase"/>
</dbReference>
<dbReference type="PANTHER" id="PTHR33064">
    <property type="entry name" value="POL PROTEIN"/>
    <property type="match status" value="1"/>
</dbReference>
<evidence type="ECO:0000313" key="3">
    <source>
        <dbReference type="Proteomes" id="UP000265520"/>
    </source>
</evidence>
<keyword evidence="3" id="KW-1185">Reference proteome</keyword>
<dbReference type="PANTHER" id="PTHR33064:SF37">
    <property type="entry name" value="RIBONUCLEASE H"/>
    <property type="match status" value="1"/>
</dbReference>
<dbReference type="Pfam" id="PF00078">
    <property type="entry name" value="RVT_1"/>
    <property type="match status" value="1"/>
</dbReference>
<feature type="non-terminal residue" evidence="2">
    <location>
        <position position="212"/>
    </location>
</feature>
<evidence type="ECO:0000259" key="1">
    <source>
        <dbReference type="PROSITE" id="PS50878"/>
    </source>
</evidence>
<dbReference type="AlphaFoldDB" id="A0A392Q608"/>
<feature type="domain" description="Reverse transcriptase" evidence="1">
    <location>
        <begin position="1"/>
        <end position="76"/>
    </location>
</feature>
<feature type="non-terminal residue" evidence="2">
    <location>
        <position position="1"/>
    </location>
</feature>
<dbReference type="InterPro" id="IPR051320">
    <property type="entry name" value="Viral_Replic_Matur_Polypro"/>
</dbReference>
<dbReference type="FunFam" id="3.30.70.270:FF:000003">
    <property type="entry name" value="Transposon Ty3-G Gag-Pol polyprotein"/>
    <property type="match status" value="1"/>
</dbReference>
<dbReference type="InterPro" id="IPR043502">
    <property type="entry name" value="DNA/RNA_pol_sf"/>
</dbReference>
<evidence type="ECO:0000313" key="2">
    <source>
        <dbReference type="EMBL" id="MCI19833.1"/>
    </source>
</evidence>
<protein>
    <submittedName>
        <fullName evidence="2">Enzymatic polyprotein</fullName>
    </submittedName>
</protein>